<comment type="caution">
    <text evidence="1">The sequence shown here is derived from an EMBL/GenBank/DDBJ whole genome shotgun (WGS) entry which is preliminary data.</text>
</comment>
<sequence length="169" mass="19693">MKKVLFLSLICVNLFGFFGDNDINKVKNGTLNFDESATIGDAIDNYQMCEKVEWAKFTTDNGRDIVQADCDITKAYTSKAMEWMKSNDKVAKREVQKIQKAKIIFQFVLNKNNDDFRIEFFGIQEELTNEEPFDIPLNEYYLKAIYNNEAFNLNNIIYETLTIKFLMKG</sequence>
<name>A0A6L5WHK4_9BACT</name>
<keyword evidence="2" id="KW-1185">Reference proteome</keyword>
<dbReference type="RefSeq" id="WP_154570836.1">
    <property type="nucleotide sequence ID" value="NZ_VWSJ01000018.1"/>
</dbReference>
<evidence type="ECO:0000313" key="1">
    <source>
        <dbReference type="EMBL" id="MSN96569.1"/>
    </source>
</evidence>
<gene>
    <name evidence="1" type="ORF">F1B92_05215</name>
</gene>
<proteinExistence type="predicted"/>
<accession>A0A6L5WHK4</accession>
<reference evidence="1 2" key="2">
    <citation type="submission" date="2020-03" db="EMBL/GenBank/DDBJ databases">
        <title>Campylobacter portucalensis sp. nov., a new species of Campylobacter isolated from the reproductive tract of bulls.</title>
        <authorList>
            <person name="Silva M.F."/>
            <person name="Pereira G."/>
            <person name="Carneiro C."/>
            <person name="Hemphill A."/>
            <person name="Mateus L."/>
            <person name="Lopes-Da-Costa L."/>
            <person name="Silva E."/>
        </authorList>
    </citation>
    <scope>NUCLEOTIDE SEQUENCE [LARGE SCALE GENOMIC DNA]</scope>
    <source>
        <strain evidence="1 2">FMV-PI01</strain>
    </source>
</reference>
<dbReference type="Proteomes" id="UP000476338">
    <property type="component" value="Unassembled WGS sequence"/>
</dbReference>
<organism evidence="1 2">
    <name type="scientific">Campylobacter portucalensis</name>
    <dbReference type="NCBI Taxonomy" id="2608384"/>
    <lineage>
        <taxon>Bacteria</taxon>
        <taxon>Pseudomonadati</taxon>
        <taxon>Campylobacterota</taxon>
        <taxon>Epsilonproteobacteria</taxon>
        <taxon>Campylobacterales</taxon>
        <taxon>Campylobacteraceae</taxon>
        <taxon>Campylobacter</taxon>
    </lineage>
</organism>
<dbReference type="EMBL" id="VWSJ01000018">
    <property type="protein sequence ID" value="MSN96569.1"/>
    <property type="molecule type" value="Genomic_DNA"/>
</dbReference>
<protein>
    <submittedName>
        <fullName evidence="1">Uncharacterized protein</fullName>
    </submittedName>
</protein>
<evidence type="ECO:0000313" key="2">
    <source>
        <dbReference type="Proteomes" id="UP000476338"/>
    </source>
</evidence>
<reference evidence="1 2" key="1">
    <citation type="submission" date="2019-09" db="EMBL/GenBank/DDBJ databases">
        <authorList>
            <person name="Silva M."/>
            <person name="Pereira G."/>
            <person name="Lopes-Da-Costa L."/>
            <person name="Silva E."/>
        </authorList>
    </citation>
    <scope>NUCLEOTIDE SEQUENCE [LARGE SCALE GENOMIC DNA]</scope>
    <source>
        <strain evidence="1 2">FMV-PI01</strain>
    </source>
</reference>
<dbReference type="AlphaFoldDB" id="A0A6L5WHK4"/>